<feature type="region of interest" description="Disordered" evidence="1">
    <location>
        <begin position="1"/>
        <end position="25"/>
    </location>
</feature>
<reference evidence="2 3" key="1">
    <citation type="submission" date="2024-09" db="EMBL/GenBank/DDBJ databases">
        <authorList>
            <person name="Sun Q."/>
            <person name="Mori K."/>
        </authorList>
    </citation>
    <scope>NUCLEOTIDE SEQUENCE [LARGE SCALE GENOMIC DNA]</scope>
    <source>
        <strain evidence="2 3">TBRC 1432</strain>
    </source>
</reference>
<keyword evidence="3" id="KW-1185">Reference proteome</keyword>
<evidence type="ECO:0000313" key="2">
    <source>
        <dbReference type="EMBL" id="MFC0539863.1"/>
    </source>
</evidence>
<comment type="caution">
    <text evidence="2">The sequence shown here is derived from an EMBL/GenBank/DDBJ whole genome shotgun (WGS) entry which is preliminary data.</text>
</comment>
<evidence type="ECO:0000256" key="1">
    <source>
        <dbReference type="SAM" id="MobiDB-lite"/>
    </source>
</evidence>
<dbReference type="Proteomes" id="UP001589810">
    <property type="component" value="Unassembled WGS sequence"/>
</dbReference>
<name>A0ABV6MHU7_9PSEU</name>
<dbReference type="EMBL" id="JBHLUD010000001">
    <property type="protein sequence ID" value="MFC0539863.1"/>
    <property type="molecule type" value="Genomic_DNA"/>
</dbReference>
<accession>A0ABV6MHU7</accession>
<sequence length="129" mass="14497">MSEDLFGTEVEDKPAATKPKTTNNMDTVQTVIERACSERPYMLIGPTGQPHRMGDNKVVKPLIFWEAEALHQLISQKLLTVGGNHTYDTRYGPKNGQAVLVPRKTRDMLNRWQALKPLHSNGNANRRSA</sequence>
<gene>
    <name evidence="2" type="ORF">ACFFH7_00120</name>
</gene>
<dbReference type="RefSeq" id="WP_273938627.1">
    <property type="nucleotide sequence ID" value="NZ_CP097263.1"/>
</dbReference>
<organism evidence="2 3">
    <name type="scientific">Kutzneria chonburiensis</name>
    <dbReference type="NCBI Taxonomy" id="1483604"/>
    <lineage>
        <taxon>Bacteria</taxon>
        <taxon>Bacillati</taxon>
        <taxon>Actinomycetota</taxon>
        <taxon>Actinomycetes</taxon>
        <taxon>Pseudonocardiales</taxon>
        <taxon>Pseudonocardiaceae</taxon>
        <taxon>Kutzneria</taxon>
    </lineage>
</organism>
<evidence type="ECO:0000313" key="3">
    <source>
        <dbReference type="Proteomes" id="UP001589810"/>
    </source>
</evidence>
<proteinExistence type="predicted"/>
<protein>
    <submittedName>
        <fullName evidence="2">Uncharacterized protein</fullName>
    </submittedName>
</protein>